<gene>
    <name evidence="2" type="ORF">TNIN_329201</name>
</gene>
<dbReference type="EMBL" id="BMAV01001528">
    <property type="protein sequence ID" value="GFY39774.1"/>
    <property type="molecule type" value="Genomic_DNA"/>
</dbReference>
<comment type="caution">
    <text evidence="2">The sequence shown here is derived from an EMBL/GenBank/DDBJ whole genome shotgun (WGS) entry which is preliminary data.</text>
</comment>
<evidence type="ECO:0000256" key="1">
    <source>
        <dbReference type="SAM" id="MobiDB-lite"/>
    </source>
</evidence>
<reference evidence="2" key="1">
    <citation type="submission" date="2020-08" db="EMBL/GenBank/DDBJ databases">
        <title>Multicomponent nature underlies the extraordinary mechanical properties of spider dragline silk.</title>
        <authorList>
            <person name="Kono N."/>
            <person name="Nakamura H."/>
            <person name="Mori M."/>
            <person name="Yoshida Y."/>
            <person name="Ohtoshi R."/>
            <person name="Malay A.D."/>
            <person name="Moran D.A.P."/>
            <person name="Tomita M."/>
            <person name="Numata K."/>
            <person name="Arakawa K."/>
        </authorList>
    </citation>
    <scope>NUCLEOTIDE SEQUENCE</scope>
</reference>
<dbReference type="Proteomes" id="UP000886998">
    <property type="component" value="Unassembled WGS sequence"/>
</dbReference>
<evidence type="ECO:0000313" key="3">
    <source>
        <dbReference type="Proteomes" id="UP000886998"/>
    </source>
</evidence>
<name>A0A8X6WR53_9ARAC</name>
<proteinExistence type="predicted"/>
<sequence length="90" mass="10179">MIRFERGWFRCVFLDRQIMVTAQIQMRMEMAPLLKEGPGTDSRIRSKDAGRSSAALSSGSERAERVKRPHSAKRTSFLKIGGPFETCITC</sequence>
<keyword evidence="3" id="KW-1185">Reference proteome</keyword>
<accession>A0A8X6WR53</accession>
<evidence type="ECO:0000313" key="2">
    <source>
        <dbReference type="EMBL" id="GFY39774.1"/>
    </source>
</evidence>
<feature type="compositionally biased region" description="Low complexity" evidence="1">
    <location>
        <begin position="51"/>
        <end position="60"/>
    </location>
</feature>
<protein>
    <submittedName>
        <fullName evidence="2">Uncharacterized protein</fullName>
    </submittedName>
</protein>
<organism evidence="2 3">
    <name type="scientific">Trichonephila inaurata madagascariensis</name>
    <dbReference type="NCBI Taxonomy" id="2747483"/>
    <lineage>
        <taxon>Eukaryota</taxon>
        <taxon>Metazoa</taxon>
        <taxon>Ecdysozoa</taxon>
        <taxon>Arthropoda</taxon>
        <taxon>Chelicerata</taxon>
        <taxon>Arachnida</taxon>
        <taxon>Araneae</taxon>
        <taxon>Araneomorphae</taxon>
        <taxon>Entelegynae</taxon>
        <taxon>Araneoidea</taxon>
        <taxon>Nephilidae</taxon>
        <taxon>Trichonephila</taxon>
        <taxon>Trichonephila inaurata</taxon>
    </lineage>
</organism>
<feature type="region of interest" description="Disordered" evidence="1">
    <location>
        <begin position="33"/>
        <end position="72"/>
    </location>
</feature>
<dbReference type="AlphaFoldDB" id="A0A8X6WR53"/>